<dbReference type="Pfam" id="PF13181">
    <property type="entry name" value="TPR_8"/>
    <property type="match status" value="1"/>
</dbReference>
<evidence type="ECO:0000313" key="2">
    <source>
        <dbReference type="EMBL" id="MBL3657749.1"/>
    </source>
</evidence>
<dbReference type="Gene3D" id="1.25.40.10">
    <property type="entry name" value="Tetratricopeptide repeat domain"/>
    <property type="match status" value="4"/>
</dbReference>
<evidence type="ECO:0000256" key="1">
    <source>
        <dbReference type="PROSITE-ProRule" id="PRU00339"/>
    </source>
</evidence>
<comment type="caution">
    <text evidence="2">The sequence shown here is derived from an EMBL/GenBank/DDBJ whole genome shotgun (WGS) entry which is preliminary data.</text>
</comment>
<dbReference type="InterPro" id="IPR019734">
    <property type="entry name" value="TPR_rpt"/>
</dbReference>
<feature type="repeat" description="TPR" evidence="1">
    <location>
        <begin position="295"/>
        <end position="328"/>
    </location>
</feature>
<dbReference type="Pfam" id="PF13432">
    <property type="entry name" value="TPR_16"/>
    <property type="match status" value="1"/>
</dbReference>
<dbReference type="Pfam" id="PF13174">
    <property type="entry name" value="TPR_6"/>
    <property type="match status" value="1"/>
</dbReference>
<sequence>MLRNKNYTLLYFIILLFLLGCSAERKNIISKAYHNTTARYNAYFYAKNDIKDIKEIVKSTADNDYNKVLKIYAPIDSVLASTYKEQVDDCIKKSSLVIQIHKNSKWVDDSYVLIGLARFYSLDYVNAIETFKYVNTKSEDDETRHLALAHLHRTFTDYGEYNNAIAVSDYLKKETLDKKSSKILYLNQAHYYQTQGDLNNMVVNLVKAAPLLKRKDGKGRIYFIIAQVYQDLGFDSEAYNYYKKCIASNPEYELDFYARLYMAQVTELGKSGDLRAARKHFKQLLKDKKNVEYKDKIYYEMAEFELRQGNMDQAISYFKSSIYSSTNNNRQKGQSYLRIGQIEYDSMANYELAKNYYDSAVQTLPPDFENYAQIQERQQILEKFVNQHNTIHLQDSLLNLSTLDSVAIRATIDSYLAAKAEEQRKIEEKKKIAERRRQFTLANEDSGIGNATGWYFGNPSAVALGQTEFQRIWGDRALEDNWRISRVQGNLPSIETGEMAENNVEVLEGTQEAPEENTTQEQSSEANKLYAQIPFSDEAKEKSLNMIKEAYYILGNIYYFELQELQNAALTFEKLLTRFPGSENEAEVLYQLYLINKTLNRSTDIYKNQLLEQYPNTTYAKLLSNPNYTEESTAANEQLKVVYKNAYALFKNEEYKLATQKLDSALNNIAETVFSPRLRLLKILIVGKTENINLYQYQLSDFIEKNPDSDILPYAKELLQASKNFQEKQQRLLGTEFVKYFKQNHYFILVYESGKNLADDLSQEINDFNQTLSNNNLKTSNLILNEKYDMVMVTGLGQKDDAAKYYEKFINTDAISEDTKNSKFYKFVITKDNFNIFYQTKDLEAYLRFFNKNYINGL</sequence>
<organism evidence="2 3">
    <name type="scientific">Fulvivirga sediminis</name>
    <dbReference type="NCBI Taxonomy" id="2803949"/>
    <lineage>
        <taxon>Bacteria</taxon>
        <taxon>Pseudomonadati</taxon>
        <taxon>Bacteroidota</taxon>
        <taxon>Cytophagia</taxon>
        <taxon>Cytophagales</taxon>
        <taxon>Fulvivirgaceae</taxon>
        <taxon>Fulvivirga</taxon>
    </lineage>
</organism>
<keyword evidence="1" id="KW-0802">TPR repeat</keyword>
<protein>
    <submittedName>
        <fullName evidence="2">Tetratricopeptide repeat protein</fullName>
    </submittedName>
</protein>
<gene>
    <name evidence="2" type="ORF">JL102_16480</name>
</gene>
<feature type="repeat" description="TPR" evidence="1">
    <location>
        <begin position="219"/>
        <end position="252"/>
    </location>
</feature>
<dbReference type="PROSITE" id="PS51257">
    <property type="entry name" value="PROKAR_LIPOPROTEIN"/>
    <property type="match status" value="1"/>
</dbReference>
<dbReference type="RefSeq" id="WP_202245541.1">
    <property type="nucleotide sequence ID" value="NZ_JAESIY010000009.1"/>
</dbReference>
<name>A0A937FAR5_9BACT</name>
<evidence type="ECO:0000313" key="3">
    <source>
        <dbReference type="Proteomes" id="UP000659388"/>
    </source>
</evidence>
<keyword evidence="3" id="KW-1185">Reference proteome</keyword>
<reference evidence="2" key="1">
    <citation type="submission" date="2021-01" db="EMBL/GenBank/DDBJ databases">
        <title>Fulvivirga kasyanovii gen. nov., sp nov., a novel member of the phylum Bacteroidetes isolated from seawater in a mussel farm.</title>
        <authorList>
            <person name="Zhao L.-H."/>
            <person name="Wang Z.-J."/>
        </authorList>
    </citation>
    <scope>NUCLEOTIDE SEQUENCE</scope>
    <source>
        <strain evidence="2">2943</strain>
    </source>
</reference>
<dbReference type="SMART" id="SM00028">
    <property type="entry name" value="TPR"/>
    <property type="match status" value="4"/>
</dbReference>
<accession>A0A937FAR5</accession>
<dbReference type="Proteomes" id="UP000659388">
    <property type="component" value="Unassembled WGS sequence"/>
</dbReference>
<dbReference type="PROSITE" id="PS50005">
    <property type="entry name" value="TPR"/>
    <property type="match status" value="2"/>
</dbReference>
<dbReference type="InterPro" id="IPR011990">
    <property type="entry name" value="TPR-like_helical_dom_sf"/>
</dbReference>
<dbReference type="SUPFAM" id="SSF81901">
    <property type="entry name" value="HCP-like"/>
    <property type="match status" value="1"/>
</dbReference>
<dbReference type="EMBL" id="JAESIY010000009">
    <property type="protein sequence ID" value="MBL3657749.1"/>
    <property type="molecule type" value="Genomic_DNA"/>
</dbReference>
<proteinExistence type="predicted"/>
<dbReference type="AlphaFoldDB" id="A0A937FAR5"/>